<dbReference type="InterPro" id="IPR028992">
    <property type="entry name" value="Hedgehog/Intein_dom"/>
</dbReference>
<dbReference type="InterPro" id="IPR036844">
    <property type="entry name" value="Hint_dom_sf"/>
</dbReference>
<dbReference type="Gene3D" id="2.160.20.20">
    <property type="match status" value="1"/>
</dbReference>
<accession>A0A0D6MZG9</accession>
<dbReference type="EMBL" id="BAMV01000001">
    <property type="protein sequence ID" value="GAN59079.1"/>
    <property type="molecule type" value="Genomic_DNA"/>
</dbReference>
<dbReference type="SUPFAM" id="SSF51294">
    <property type="entry name" value="Hedgehog/intein (Hint) domain"/>
    <property type="match status" value="1"/>
</dbReference>
<dbReference type="Proteomes" id="UP000032671">
    <property type="component" value="Unassembled WGS sequence"/>
</dbReference>
<name>A0A0D6MZG9_9PROT</name>
<dbReference type="Gene3D" id="2.170.16.10">
    <property type="entry name" value="Hedgehog/Intein (Hint) domain"/>
    <property type="match status" value="1"/>
</dbReference>
<reference evidence="3 5" key="2">
    <citation type="submission" date="2019-07" db="EMBL/GenBank/DDBJ databases">
        <title>Whole genome shotgun sequence of Acetobacter cibinongensis NBRC 16605.</title>
        <authorList>
            <person name="Hosoyama A."/>
            <person name="Uohara A."/>
            <person name="Ohji S."/>
            <person name="Ichikawa N."/>
        </authorList>
    </citation>
    <scope>NUCLEOTIDE SEQUENCE [LARGE SCALE GENOMIC DNA]</scope>
    <source>
        <strain evidence="3 5">NBRC 16605</strain>
    </source>
</reference>
<dbReference type="RefSeq" id="WP_048837175.1">
    <property type="nucleotide sequence ID" value="NZ_BAMV01000001.1"/>
</dbReference>
<evidence type="ECO:0000313" key="4">
    <source>
        <dbReference type="Proteomes" id="UP000032671"/>
    </source>
</evidence>
<accession>A0A6N3SR83</accession>
<proteinExistence type="predicted"/>
<evidence type="ECO:0000313" key="5">
    <source>
        <dbReference type="Proteomes" id="UP000321891"/>
    </source>
</evidence>
<dbReference type="Pfam" id="PF13403">
    <property type="entry name" value="Hint_2"/>
    <property type="match status" value="1"/>
</dbReference>
<sequence>MATYHVSSGQVVSNQLVYGDVETVYSGGKTQDQTNAGQRFVLSGGLVANGSVSGGGKDYISSGGSSFAGVVGSGGIRFVSDGGTANVSVVVSGGVVSAASGARVLIPNVYTSGIISAADGAVVSRGYFSGTSATLAAASGALLEGRIDVTSNAVVSGGTIQSGGTVDLTYYASVSNTTVNSGGALYLHGSTSGSNLVLSGGSIALSGADVTGVAFKGSNGVLTLSNGGNYGLVQNSNGTALTNGNTINVNGGLVVSQTIGFGGTINVYKGAVSAATLDGGTLYLGATSASLNTITTSNGGTVIFGGTFNDPRVWGANYNVKYIVSSGAILNSTTVSSGASVTVMSGGTWSGPNFVNSGGNVVISSGAVLSGIQTVSSGGTMVLNGTAGTGVISLAGDGAHLVISGTSMPTNVISNWSPSDTIELASIPRNSVTQVVTTANGVTFYTTGGTYTLNVPGANTYGYELKSGNNGDLIYTTCFAEGTLIRTPEGTARVEALKVGHMVTTPKGDMPVKWMGHRAITVSSQPVPEENWLVRIRENALADGVPSRDLLVTQEHCMVFEGKLVPARMLVNGSSILLDRTLNSYTYYHVELESHEALWAEDALTESYLDTGNRDQFENNTVTALFGGAGHGAGSDSLPLDTSRAFVAPIYAAIAARAGVSDTQLQLTEDADMHLMTDLGQRIRPLRQAEGRVMFMIPAGVSKVRLMSRANRPSDVIGPFVDDRRTLGVLIGDISLQTARTTVALTAHLTDTELSGWHEVESPLYRWTNGDAMLVLDNQNRSSMEPSILSLQVVASGPYLKEQSQTDLRQAG</sequence>
<dbReference type="STRING" id="1231339.Abci_001_095"/>
<dbReference type="AlphaFoldDB" id="A0A0D6MZG9"/>
<evidence type="ECO:0000313" key="2">
    <source>
        <dbReference type="EMBL" id="GAN59079.1"/>
    </source>
</evidence>
<protein>
    <submittedName>
        <fullName evidence="2">Outer membrane protein</fullName>
    </submittedName>
</protein>
<evidence type="ECO:0000313" key="3">
    <source>
        <dbReference type="EMBL" id="GEL58943.1"/>
    </source>
</evidence>
<feature type="domain" description="Hedgehog/Intein (Hint)" evidence="1">
    <location>
        <begin position="477"/>
        <end position="611"/>
    </location>
</feature>
<evidence type="ECO:0000259" key="1">
    <source>
        <dbReference type="Pfam" id="PF13403"/>
    </source>
</evidence>
<keyword evidence="5" id="KW-1185">Reference proteome</keyword>
<dbReference type="EMBL" id="BJVU01000005">
    <property type="protein sequence ID" value="GEL58943.1"/>
    <property type="molecule type" value="Genomic_DNA"/>
</dbReference>
<comment type="caution">
    <text evidence="2">The sequence shown here is derived from an EMBL/GenBank/DDBJ whole genome shotgun (WGS) entry which is preliminary data.</text>
</comment>
<dbReference type="Proteomes" id="UP000321891">
    <property type="component" value="Unassembled WGS sequence"/>
</dbReference>
<reference evidence="2 4" key="1">
    <citation type="submission" date="2012-11" db="EMBL/GenBank/DDBJ databases">
        <title>Whole genome sequence of Acetobacter cibinongensis 4H-1.</title>
        <authorList>
            <person name="Azuma Y."/>
            <person name="Higashiura N."/>
            <person name="Hirakawa H."/>
            <person name="Matsushita K."/>
        </authorList>
    </citation>
    <scope>NUCLEOTIDE SEQUENCE [LARGE SCALE GENOMIC DNA]</scope>
    <source>
        <strain evidence="2 4">4H-1</strain>
    </source>
</reference>
<dbReference type="InterPro" id="IPR012332">
    <property type="entry name" value="Autotransporter_pectin_lyase_C"/>
</dbReference>
<gene>
    <name evidence="2" type="ORF">Abci_001_095</name>
    <name evidence="3" type="ORF">ACI01nite_15450</name>
</gene>
<organism evidence="2 4">
    <name type="scientific">Acetobacter cibinongensis</name>
    <dbReference type="NCBI Taxonomy" id="146475"/>
    <lineage>
        <taxon>Bacteria</taxon>
        <taxon>Pseudomonadati</taxon>
        <taxon>Pseudomonadota</taxon>
        <taxon>Alphaproteobacteria</taxon>
        <taxon>Acetobacterales</taxon>
        <taxon>Acetobacteraceae</taxon>
        <taxon>Acetobacter</taxon>
    </lineage>
</organism>